<evidence type="ECO:0000313" key="2">
    <source>
        <dbReference type="Proteomes" id="UP000176424"/>
    </source>
</evidence>
<comment type="caution">
    <text evidence="1">The sequence shown here is derived from an EMBL/GenBank/DDBJ whole genome shotgun (WGS) entry which is preliminary data.</text>
</comment>
<organism evidence="1 2">
    <name type="scientific">Candidatus Amesbacteria bacterium RIFOXYB1_FULL_44_23</name>
    <dbReference type="NCBI Taxonomy" id="1797263"/>
    <lineage>
        <taxon>Bacteria</taxon>
        <taxon>Candidatus Amesiibacteriota</taxon>
    </lineage>
</organism>
<evidence type="ECO:0000313" key="1">
    <source>
        <dbReference type="EMBL" id="OGD09109.1"/>
    </source>
</evidence>
<dbReference type="InterPro" id="IPR016193">
    <property type="entry name" value="Cytidine_deaminase-like"/>
</dbReference>
<dbReference type="GO" id="GO:0003824">
    <property type="term" value="F:catalytic activity"/>
    <property type="evidence" value="ECO:0007669"/>
    <property type="project" value="InterPro"/>
</dbReference>
<dbReference type="Proteomes" id="UP000176424">
    <property type="component" value="Unassembled WGS sequence"/>
</dbReference>
<name>A0A1F4ZRP5_9BACT</name>
<dbReference type="AlphaFoldDB" id="A0A1F4ZRP5"/>
<dbReference type="Gene3D" id="3.40.140.10">
    <property type="entry name" value="Cytidine Deaminase, domain 2"/>
    <property type="match status" value="1"/>
</dbReference>
<accession>A0A1F4ZRP5</accession>
<proteinExistence type="predicted"/>
<dbReference type="EMBL" id="MEXR01000039">
    <property type="protein sequence ID" value="OGD09109.1"/>
    <property type="molecule type" value="Genomic_DNA"/>
</dbReference>
<dbReference type="SUPFAM" id="SSF53927">
    <property type="entry name" value="Cytidine deaminase-like"/>
    <property type="match status" value="1"/>
</dbReference>
<dbReference type="STRING" id="1797263.A2397_03535"/>
<protein>
    <submittedName>
        <fullName evidence="1">Uncharacterized protein</fullName>
    </submittedName>
</protein>
<reference evidence="1 2" key="1">
    <citation type="journal article" date="2016" name="Nat. Commun.">
        <title>Thousands of microbial genomes shed light on interconnected biogeochemical processes in an aquifer system.</title>
        <authorList>
            <person name="Anantharaman K."/>
            <person name="Brown C.T."/>
            <person name="Hug L.A."/>
            <person name="Sharon I."/>
            <person name="Castelle C.J."/>
            <person name="Probst A.J."/>
            <person name="Thomas B.C."/>
            <person name="Singh A."/>
            <person name="Wilkins M.J."/>
            <person name="Karaoz U."/>
            <person name="Brodie E.L."/>
            <person name="Williams K.H."/>
            <person name="Hubbard S.S."/>
            <person name="Banfield J.F."/>
        </authorList>
    </citation>
    <scope>NUCLEOTIDE SEQUENCE [LARGE SCALE GENOMIC DNA]</scope>
</reference>
<sequence>MGFEIPQELRTKLTKFRTSWRPFPDVTLHYSTTSWEGGQRMASEGKWHSSRPLTHLTPGDVLAVRVNQPFATPDDPLKLFEITEPATTLPPPAAKAEWEKSPFGGARFASDRGYFPHILDHLKPMSRSELMQHFVAPPSETLIDLIKLAREISEMSNCVRMHFGALILETGRIASIGFNHTYFGFQKDHCEPCLRQELGIKSGHELEVCRAMHAEGSAITFAQNHLKQIDFGLMVVAGMNPKGVPFDNPQFYCTLCSRTLSAIHGLQAIVTSTNEGPKIRPTNEVVDESFSFLTA</sequence>
<gene>
    <name evidence="1" type="ORF">A2397_03535</name>
</gene>